<dbReference type="AlphaFoldDB" id="A0A2P2IRB1"/>
<proteinExistence type="predicted"/>
<name>A0A2P2IRB1_RHIMU</name>
<organism evidence="1">
    <name type="scientific">Rhizophora mucronata</name>
    <name type="common">Asiatic mangrove</name>
    <dbReference type="NCBI Taxonomy" id="61149"/>
    <lineage>
        <taxon>Eukaryota</taxon>
        <taxon>Viridiplantae</taxon>
        <taxon>Streptophyta</taxon>
        <taxon>Embryophyta</taxon>
        <taxon>Tracheophyta</taxon>
        <taxon>Spermatophyta</taxon>
        <taxon>Magnoliopsida</taxon>
        <taxon>eudicotyledons</taxon>
        <taxon>Gunneridae</taxon>
        <taxon>Pentapetalae</taxon>
        <taxon>rosids</taxon>
        <taxon>fabids</taxon>
        <taxon>Malpighiales</taxon>
        <taxon>Rhizophoraceae</taxon>
        <taxon>Rhizophora</taxon>
    </lineage>
</organism>
<reference evidence="1" key="1">
    <citation type="submission" date="2018-02" db="EMBL/GenBank/DDBJ databases">
        <title>Rhizophora mucronata_Transcriptome.</title>
        <authorList>
            <person name="Meera S.P."/>
            <person name="Sreeshan A."/>
            <person name="Augustine A."/>
        </authorList>
    </citation>
    <scope>NUCLEOTIDE SEQUENCE</scope>
    <source>
        <tissue evidence="1">Leaf</tissue>
    </source>
</reference>
<dbReference type="EMBL" id="GGEC01003288">
    <property type="protein sequence ID" value="MBW83771.1"/>
    <property type="molecule type" value="Transcribed_RNA"/>
</dbReference>
<sequence length="40" mass="4624">MTHFVRTKHISFANQGDTDLDEDFPTHMEWCCKATVKLGI</sequence>
<evidence type="ECO:0000313" key="1">
    <source>
        <dbReference type="EMBL" id="MBW83771.1"/>
    </source>
</evidence>
<accession>A0A2P2IRB1</accession>
<protein>
    <submittedName>
        <fullName evidence="1">Uncharacterized protein</fullName>
    </submittedName>
</protein>